<gene>
    <name evidence="1" type="ORF">FPZ42_08185</name>
</gene>
<reference evidence="1 2" key="1">
    <citation type="submission" date="2019-07" db="EMBL/GenBank/DDBJ databases">
        <authorList>
            <person name="Kim J."/>
        </authorList>
    </citation>
    <scope>NUCLEOTIDE SEQUENCE [LARGE SCALE GENOMIC DNA]</scope>
    <source>
        <strain evidence="1 2">MJ1a</strain>
    </source>
</reference>
<dbReference type="InterPro" id="IPR001387">
    <property type="entry name" value="Cro/C1-type_HTH"/>
</dbReference>
<keyword evidence="2" id="KW-1185">Reference proteome</keyword>
<accession>A0A563U6Q7</accession>
<evidence type="ECO:0000313" key="1">
    <source>
        <dbReference type="EMBL" id="TWR27003.1"/>
    </source>
</evidence>
<organism evidence="1 2">
    <name type="scientific">Mucilaginibacter achroorhodeus</name>
    <dbReference type="NCBI Taxonomy" id="2599294"/>
    <lineage>
        <taxon>Bacteria</taxon>
        <taxon>Pseudomonadati</taxon>
        <taxon>Bacteroidota</taxon>
        <taxon>Sphingobacteriia</taxon>
        <taxon>Sphingobacteriales</taxon>
        <taxon>Sphingobacteriaceae</taxon>
        <taxon>Mucilaginibacter</taxon>
    </lineage>
</organism>
<protein>
    <submittedName>
        <fullName evidence="1">Helix-turn-helix domain-containing protein</fullName>
    </submittedName>
</protein>
<dbReference type="SUPFAM" id="SSF47413">
    <property type="entry name" value="lambda repressor-like DNA-binding domains"/>
    <property type="match status" value="1"/>
</dbReference>
<dbReference type="CDD" id="cd00093">
    <property type="entry name" value="HTH_XRE"/>
    <property type="match status" value="1"/>
</dbReference>
<dbReference type="AlphaFoldDB" id="A0A563U6Q7"/>
<dbReference type="GO" id="GO:0003677">
    <property type="term" value="F:DNA binding"/>
    <property type="evidence" value="ECO:0007669"/>
    <property type="project" value="InterPro"/>
</dbReference>
<dbReference type="EMBL" id="VOEI01000002">
    <property type="protein sequence ID" value="TWR27003.1"/>
    <property type="molecule type" value="Genomic_DNA"/>
</dbReference>
<dbReference type="OrthoDB" id="981159at2"/>
<sequence>MEIDVHYGQIVEKIVRRNSYSITELAALTKVNRRSVYNWFNQKRLSPGIIYKIGIALDYDFSIEMPELFSSDDFKKRSHDDKPPPLFYNGLANRDDDIIWKNKYIDLLEEFQALLALQLKTAQEDKDRKMQTIVE</sequence>
<dbReference type="RefSeq" id="WP_146270201.1">
    <property type="nucleotide sequence ID" value="NZ_VOEI01000002.1"/>
</dbReference>
<evidence type="ECO:0000313" key="2">
    <source>
        <dbReference type="Proteomes" id="UP000318010"/>
    </source>
</evidence>
<name>A0A563U6Q7_9SPHI</name>
<dbReference type="Proteomes" id="UP000318010">
    <property type="component" value="Unassembled WGS sequence"/>
</dbReference>
<comment type="caution">
    <text evidence="1">The sequence shown here is derived from an EMBL/GenBank/DDBJ whole genome shotgun (WGS) entry which is preliminary data.</text>
</comment>
<dbReference type="InterPro" id="IPR010982">
    <property type="entry name" value="Lambda_DNA-bd_dom_sf"/>
</dbReference>
<proteinExistence type="predicted"/>